<keyword evidence="2" id="KW-0472">Membrane</keyword>
<dbReference type="InterPro" id="IPR012505">
    <property type="entry name" value="YbbR"/>
</dbReference>
<keyword evidence="2" id="KW-1133">Transmembrane helix</keyword>
<dbReference type="Pfam" id="PF07949">
    <property type="entry name" value="YbbR"/>
    <property type="match status" value="3"/>
</dbReference>
<reference evidence="3 4" key="1">
    <citation type="submission" date="2016-10" db="EMBL/GenBank/DDBJ databases">
        <authorList>
            <person name="de Groot N.N."/>
        </authorList>
    </citation>
    <scope>NUCLEOTIDE SEQUENCE [LARGE SCALE GENOMIC DNA]</scope>
    <source>
        <strain evidence="3 4">DSM 3217</strain>
    </source>
</reference>
<feature type="compositionally biased region" description="Low complexity" evidence="1">
    <location>
        <begin position="406"/>
        <end position="415"/>
    </location>
</feature>
<dbReference type="RefSeq" id="WP_090171738.1">
    <property type="nucleotide sequence ID" value="NZ_FMXR01000005.1"/>
</dbReference>
<keyword evidence="4" id="KW-1185">Reference proteome</keyword>
<feature type="transmembrane region" description="Helical" evidence="2">
    <location>
        <begin position="12"/>
        <end position="32"/>
    </location>
</feature>
<dbReference type="AlphaFoldDB" id="A0A1G6AE03"/>
<organism evidence="3 4">
    <name type="scientific">Eubacterium oxidoreducens</name>
    <dbReference type="NCBI Taxonomy" id="1732"/>
    <lineage>
        <taxon>Bacteria</taxon>
        <taxon>Bacillati</taxon>
        <taxon>Bacillota</taxon>
        <taxon>Clostridia</taxon>
        <taxon>Eubacteriales</taxon>
        <taxon>Eubacteriaceae</taxon>
        <taxon>Eubacterium</taxon>
    </lineage>
</organism>
<feature type="region of interest" description="Disordered" evidence="1">
    <location>
        <begin position="397"/>
        <end position="436"/>
    </location>
</feature>
<gene>
    <name evidence="3" type="ORF">SAMN02910417_00440</name>
</gene>
<dbReference type="Proteomes" id="UP000199228">
    <property type="component" value="Unassembled WGS sequence"/>
</dbReference>
<sequence>MKTVWKVITNNWGLKILAIILAVIFWMIVVNINDPQTTKQFTAEVTVENEDVITDMGKVYEVLNDSDVCVFTVTAPRSVVEQLSSSDFTVTADMGQIEGLSLVPIEVTANRYANQITINKTTQNMQVSVEDAMTKQFVIDASATGTPEDGYAVGSVSASPNVITVTGAESIVSEINSVVATISVEGMSENIKDKVALVFYDKDGNEISSDNLTLSREKVTVKAEIVEQKSVPITIEPEGTPADGYEVTSVLCSPESVGVQGDEEILSTLSEIVLPSSLLDVTGADEDQSVQVDITEYLPDGVSLTDDKEKTVTIAVTIEKIATKTYSVSTKNLSVLNLADGLESTFAKSTVKIKLMGNETDLEALTAGDITGTVDASGLGEGEYKLTIQLSLDEEKYTVSGSPTVSITITSQSTESESEEDSNQDSSGDSDTNTSE</sequence>
<evidence type="ECO:0000313" key="4">
    <source>
        <dbReference type="Proteomes" id="UP000199228"/>
    </source>
</evidence>
<dbReference type="InterPro" id="IPR053154">
    <property type="entry name" value="c-di-AMP_regulator"/>
</dbReference>
<keyword evidence="2" id="KW-0812">Transmembrane</keyword>
<dbReference type="Gene3D" id="2.170.120.40">
    <property type="entry name" value="YbbR-like domain"/>
    <property type="match status" value="2"/>
</dbReference>
<evidence type="ECO:0000313" key="3">
    <source>
        <dbReference type="EMBL" id="SDB06303.1"/>
    </source>
</evidence>
<dbReference type="STRING" id="1732.SAMN02910417_00440"/>
<evidence type="ECO:0000256" key="1">
    <source>
        <dbReference type="SAM" id="MobiDB-lite"/>
    </source>
</evidence>
<dbReference type="PANTHER" id="PTHR37804:SF1">
    <property type="entry name" value="CDAA REGULATORY PROTEIN CDAR"/>
    <property type="match status" value="1"/>
</dbReference>
<dbReference type="Gene3D" id="2.170.120.30">
    <property type="match status" value="2"/>
</dbReference>
<accession>A0A1G6AE03</accession>
<dbReference type="PANTHER" id="PTHR37804">
    <property type="entry name" value="CDAA REGULATORY PROTEIN CDAR"/>
    <property type="match status" value="1"/>
</dbReference>
<protein>
    <submittedName>
        <fullName evidence="3">YbbR domain-containing protein</fullName>
    </submittedName>
</protein>
<dbReference type="OrthoDB" id="2111604at2"/>
<name>A0A1G6AE03_EUBOX</name>
<evidence type="ECO:0000256" key="2">
    <source>
        <dbReference type="SAM" id="Phobius"/>
    </source>
</evidence>
<feature type="compositionally biased region" description="Low complexity" evidence="1">
    <location>
        <begin position="424"/>
        <end position="436"/>
    </location>
</feature>
<dbReference type="EMBL" id="FMXR01000005">
    <property type="protein sequence ID" value="SDB06303.1"/>
    <property type="molecule type" value="Genomic_DNA"/>
</dbReference>
<proteinExistence type="predicted"/>